<dbReference type="InterPro" id="IPR032675">
    <property type="entry name" value="LRR_dom_sf"/>
</dbReference>
<dbReference type="Proteomes" id="UP000030653">
    <property type="component" value="Unassembled WGS sequence"/>
</dbReference>
<dbReference type="HOGENOM" id="CLU_735700_0_0_1"/>
<dbReference type="SUPFAM" id="SSF52047">
    <property type="entry name" value="RNI-like"/>
    <property type="match status" value="1"/>
</dbReference>
<evidence type="ECO:0000313" key="2">
    <source>
        <dbReference type="Proteomes" id="UP000030653"/>
    </source>
</evidence>
<name>M5G241_DACPD</name>
<dbReference type="OrthoDB" id="3351939at2759"/>
<reference evidence="1 2" key="1">
    <citation type="journal article" date="2012" name="Science">
        <title>The Paleozoic origin of enzymatic lignin decomposition reconstructed from 31 fungal genomes.</title>
        <authorList>
            <person name="Floudas D."/>
            <person name="Binder M."/>
            <person name="Riley R."/>
            <person name="Barry K."/>
            <person name="Blanchette R.A."/>
            <person name="Henrissat B."/>
            <person name="Martinez A.T."/>
            <person name="Otillar R."/>
            <person name="Spatafora J.W."/>
            <person name="Yadav J.S."/>
            <person name="Aerts A."/>
            <person name="Benoit I."/>
            <person name="Boyd A."/>
            <person name="Carlson A."/>
            <person name="Copeland A."/>
            <person name="Coutinho P.M."/>
            <person name="de Vries R.P."/>
            <person name="Ferreira P."/>
            <person name="Findley K."/>
            <person name="Foster B."/>
            <person name="Gaskell J."/>
            <person name="Glotzer D."/>
            <person name="Gorecki P."/>
            <person name="Heitman J."/>
            <person name="Hesse C."/>
            <person name="Hori C."/>
            <person name="Igarashi K."/>
            <person name="Jurgens J.A."/>
            <person name="Kallen N."/>
            <person name="Kersten P."/>
            <person name="Kohler A."/>
            <person name="Kuees U."/>
            <person name="Kumar T.K.A."/>
            <person name="Kuo A."/>
            <person name="LaButti K."/>
            <person name="Larrondo L.F."/>
            <person name="Lindquist E."/>
            <person name="Ling A."/>
            <person name="Lombard V."/>
            <person name="Lucas S."/>
            <person name="Lundell T."/>
            <person name="Martin R."/>
            <person name="McLaughlin D.J."/>
            <person name="Morgenstern I."/>
            <person name="Morin E."/>
            <person name="Murat C."/>
            <person name="Nagy L.G."/>
            <person name="Nolan M."/>
            <person name="Ohm R.A."/>
            <person name="Patyshakuliyeva A."/>
            <person name="Rokas A."/>
            <person name="Ruiz-Duenas F.J."/>
            <person name="Sabat G."/>
            <person name="Salamov A."/>
            <person name="Samejima M."/>
            <person name="Schmutz J."/>
            <person name="Slot J.C."/>
            <person name="St John F."/>
            <person name="Stenlid J."/>
            <person name="Sun H."/>
            <person name="Sun S."/>
            <person name="Syed K."/>
            <person name="Tsang A."/>
            <person name="Wiebenga A."/>
            <person name="Young D."/>
            <person name="Pisabarro A."/>
            <person name="Eastwood D.C."/>
            <person name="Martin F."/>
            <person name="Cullen D."/>
            <person name="Grigoriev I.V."/>
            <person name="Hibbett D.S."/>
        </authorList>
    </citation>
    <scope>NUCLEOTIDE SEQUENCE [LARGE SCALE GENOMIC DNA]</scope>
    <source>
        <strain evidence="1 2">DJM-731 SS1</strain>
    </source>
</reference>
<proteinExistence type="predicted"/>
<dbReference type="GeneID" id="63685777"/>
<keyword evidence="2" id="KW-1185">Reference proteome</keyword>
<protein>
    <recommendedName>
        <fullName evidence="3">F-box domain-containing protein</fullName>
    </recommendedName>
</protein>
<dbReference type="AlphaFoldDB" id="M5G241"/>
<dbReference type="Gene3D" id="3.80.10.10">
    <property type="entry name" value="Ribonuclease Inhibitor"/>
    <property type="match status" value="1"/>
</dbReference>
<dbReference type="RefSeq" id="XP_040624730.1">
    <property type="nucleotide sequence ID" value="XM_040770715.1"/>
</dbReference>
<accession>M5G241</accession>
<evidence type="ECO:0008006" key="3">
    <source>
        <dbReference type="Google" id="ProtNLM"/>
    </source>
</evidence>
<evidence type="ECO:0000313" key="1">
    <source>
        <dbReference type="EMBL" id="EJT97832.1"/>
    </source>
</evidence>
<sequence>MNGLPPELLQHVFEAVVNDWEEDPGRIWSTLMDFHAYIFLVNRTWNTTARHTSTIWRNIPLHRGFFDYAEFCLLHSGNQPLNVQASMSESFRELMTPERANRVQRLEVEDKEAYRHWMTVLLSLPISKLEYLSMNSLCSSWEESLAFLVGNKNLHELEITRFFHQPLSPASSGVHPVLPKLKKLKISDWAQETQSVLSSFSAPSLETLHIAVNDEHRYGQRFRPMTLGTMDIFSSVKEVIFQFAITTEDVLAVLRQTPNVEVLRLAHSWRFEASFDDLLAQLCNPSIPILLAPRLQVLSLHEFPVWMPAILGLVRARLSRSRTCLSTVEGIGQRVLPLRRVDLSPRTTMFYPKADVERLREICEVRVWTPPPGDLR</sequence>
<dbReference type="EMBL" id="JH795875">
    <property type="protein sequence ID" value="EJT97832.1"/>
    <property type="molecule type" value="Genomic_DNA"/>
</dbReference>
<organism evidence="1 2">
    <name type="scientific">Dacryopinax primogenitus (strain DJM 731)</name>
    <name type="common">Brown rot fungus</name>
    <dbReference type="NCBI Taxonomy" id="1858805"/>
    <lineage>
        <taxon>Eukaryota</taxon>
        <taxon>Fungi</taxon>
        <taxon>Dikarya</taxon>
        <taxon>Basidiomycota</taxon>
        <taxon>Agaricomycotina</taxon>
        <taxon>Dacrymycetes</taxon>
        <taxon>Dacrymycetales</taxon>
        <taxon>Dacrymycetaceae</taxon>
        <taxon>Dacryopinax</taxon>
    </lineage>
</organism>
<feature type="non-terminal residue" evidence="1">
    <location>
        <position position="1"/>
    </location>
</feature>
<gene>
    <name evidence="1" type="ORF">DACRYDRAFT_119054</name>
</gene>